<keyword evidence="2" id="KW-1185">Reference proteome</keyword>
<organism evidence="1 2">
    <name type="scientific">Acrocarpospora pleiomorpha</name>
    <dbReference type="NCBI Taxonomy" id="90975"/>
    <lineage>
        <taxon>Bacteria</taxon>
        <taxon>Bacillati</taxon>
        <taxon>Actinomycetota</taxon>
        <taxon>Actinomycetes</taxon>
        <taxon>Streptosporangiales</taxon>
        <taxon>Streptosporangiaceae</taxon>
        <taxon>Acrocarpospora</taxon>
    </lineage>
</organism>
<protein>
    <submittedName>
        <fullName evidence="1">Uncharacterized protein</fullName>
    </submittedName>
</protein>
<dbReference type="Proteomes" id="UP000377595">
    <property type="component" value="Unassembled WGS sequence"/>
</dbReference>
<dbReference type="EMBL" id="BLAF01000074">
    <property type="protein sequence ID" value="GES25814.1"/>
    <property type="molecule type" value="Genomic_DNA"/>
</dbReference>
<name>A0A5M3XXD0_9ACTN</name>
<sequence length="164" mass="17312">MRARGPSPAEVDPHWLPEPAVGHPVLREDALAEIVANPTPAMLPKIAITAALIVAEATGLPDVRPLLADRQEEARAQFEALAAEMLQLAGMGQVEGVASLESNATALHNRGRAALAVVAALADDPLQGARLAVVRAKQVRGLDPDTRLRLQVLGECTRFISSRG</sequence>
<evidence type="ECO:0000313" key="1">
    <source>
        <dbReference type="EMBL" id="GES25814.1"/>
    </source>
</evidence>
<dbReference type="AlphaFoldDB" id="A0A5M3XXD0"/>
<gene>
    <name evidence="1" type="ORF">Aple_087130</name>
</gene>
<comment type="caution">
    <text evidence="1">The sequence shown here is derived from an EMBL/GenBank/DDBJ whole genome shotgun (WGS) entry which is preliminary data.</text>
</comment>
<proteinExistence type="predicted"/>
<accession>A0A5M3XXD0</accession>
<evidence type="ECO:0000313" key="2">
    <source>
        <dbReference type="Proteomes" id="UP000377595"/>
    </source>
</evidence>
<reference evidence="1 2" key="1">
    <citation type="submission" date="2019-10" db="EMBL/GenBank/DDBJ databases">
        <title>Whole genome shotgun sequence of Acrocarpospora pleiomorpha NBRC 16267.</title>
        <authorList>
            <person name="Ichikawa N."/>
            <person name="Kimura A."/>
            <person name="Kitahashi Y."/>
            <person name="Komaki H."/>
            <person name="Oguchi A."/>
        </authorList>
    </citation>
    <scope>NUCLEOTIDE SEQUENCE [LARGE SCALE GENOMIC DNA]</scope>
    <source>
        <strain evidence="1 2">NBRC 16267</strain>
    </source>
</reference>